<name>A0A289GGC2_VIBAN</name>
<dbReference type="EMBL" id="CP034673">
    <property type="protein sequence ID" value="AZS26779.1"/>
    <property type="molecule type" value="Genomic_DNA"/>
</dbReference>
<evidence type="ECO:0000313" key="1">
    <source>
        <dbReference type="EMBL" id="AZS26779.1"/>
    </source>
</evidence>
<sequence>MAHLAYLLRNLSSSSKFHHQRMKGTIMMTTFSYSRSLRNLLLSVGLLLSITAVQANPSDALIMQYNQAAEGDSDKVELVLHQLEQLIKQQGAKPLSLAYLGSAQTLQERDAFMPWNKMRYVEEGLATIDKGLTLLSNHPQPLAEQERVMGLPDSYLTRAVSAATYTSLPDMFNHFERGYDLYLDLLVEPELTAQPFAATAWVYRYAIQAALRANDTPQAEQWLAQMQNHQKQGKQVDNQPAEHPQIIQAKALITNALIENGLTEKTHELKSE</sequence>
<dbReference type="Proteomes" id="UP000256923">
    <property type="component" value="Chromosome 2"/>
</dbReference>
<dbReference type="AlphaFoldDB" id="A0A289GGC2"/>
<proteinExistence type="predicted"/>
<protein>
    <submittedName>
        <fullName evidence="1">Uncharacterized protein</fullName>
    </submittedName>
</protein>
<organism evidence="1 2">
    <name type="scientific">Vibrio anguillarum</name>
    <name type="common">Listonella anguillarum</name>
    <dbReference type="NCBI Taxonomy" id="55601"/>
    <lineage>
        <taxon>Bacteria</taxon>
        <taxon>Pseudomonadati</taxon>
        <taxon>Pseudomonadota</taxon>
        <taxon>Gammaproteobacteria</taxon>
        <taxon>Vibrionales</taxon>
        <taxon>Vibrionaceae</taxon>
        <taxon>Vibrio</taxon>
    </lineage>
</organism>
<accession>A0A289GGC2</accession>
<dbReference type="RefSeq" id="WP_019282641.1">
    <property type="nucleotide sequence ID" value="NZ_CP023055.1"/>
</dbReference>
<evidence type="ECO:0000313" key="2">
    <source>
        <dbReference type="Proteomes" id="UP000256923"/>
    </source>
</evidence>
<reference evidence="1 2" key="1">
    <citation type="submission" date="2018-12" db="EMBL/GenBank/DDBJ databases">
        <title>Characterization and Draft Genome of Vibrio anguillarum J360 Marine Pathogen Isolated from an Outbreak in Lumpfish (Cyclopterus lumpus).</title>
        <authorList>
            <person name="Vasquez J.I."/>
            <person name="Cao T."/>
            <person name="Chakraborty S."/>
            <person name="Gnanagobal H."/>
            <person name="Wescot J."/>
            <person name="Boyce D."/>
            <person name="Santander J."/>
        </authorList>
    </citation>
    <scope>NUCLEOTIDE SEQUENCE [LARGE SCALE GENOMIC DNA]</scope>
    <source>
        <strain evidence="1 2">J360</strain>
    </source>
</reference>
<gene>
    <name evidence="1" type="ORF">DYL72_17485</name>
</gene>